<organism evidence="1 2">
    <name type="scientific">Sarcoptes scabiei</name>
    <name type="common">Itch mite</name>
    <name type="synonym">Acarus scabiei</name>
    <dbReference type="NCBI Taxonomy" id="52283"/>
    <lineage>
        <taxon>Eukaryota</taxon>
        <taxon>Metazoa</taxon>
        <taxon>Ecdysozoa</taxon>
        <taxon>Arthropoda</taxon>
        <taxon>Chelicerata</taxon>
        <taxon>Arachnida</taxon>
        <taxon>Acari</taxon>
        <taxon>Acariformes</taxon>
        <taxon>Sarcoptiformes</taxon>
        <taxon>Astigmata</taxon>
        <taxon>Psoroptidia</taxon>
        <taxon>Sarcoptoidea</taxon>
        <taxon>Sarcoptidae</taxon>
        <taxon>Sarcoptinae</taxon>
        <taxon>Sarcoptes</taxon>
    </lineage>
</organism>
<comment type="caution">
    <text evidence="1">The sequence shown here is derived from an EMBL/GenBank/DDBJ whole genome shotgun (WGS) entry which is preliminary data.</text>
</comment>
<evidence type="ECO:0000313" key="1">
    <source>
        <dbReference type="EMBL" id="KPM07729.1"/>
    </source>
</evidence>
<accession>A0A132AA17</accession>
<evidence type="ECO:0000313" key="2">
    <source>
        <dbReference type="Proteomes" id="UP000616769"/>
    </source>
</evidence>
<dbReference type="AlphaFoldDB" id="A0A132AA17"/>
<reference evidence="1 2" key="1">
    <citation type="journal article" date="2015" name="Parasit. Vectors">
        <title>Draft genome of the scabies mite.</title>
        <authorList>
            <person name="Rider S.D.Jr."/>
            <person name="Morgan M.S."/>
            <person name="Arlian L.G."/>
        </authorList>
    </citation>
    <scope>NUCLEOTIDE SEQUENCE [LARGE SCALE GENOMIC DNA]</scope>
    <source>
        <strain evidence="1">Arlian Lab</strain>
    </source>
</reference>
<protein>
    <submittedName>
        <fullName evidence="1">Uncharacterized protein</fullName>
    </submittedName>
</protein>
<dbReference type="VEuPathDB" id="VectorBase:SSCA008796"/>
<sequence>TSGYLLLVIQKKVYITVSGAKSVWFDSFIRAFTYSRLDGRCQFFISSPEFDFERIDRRMRRFYIVKNLFNVRF</sequence>
<gene>
    <name evidence="1" type="ORF">QR98_0062280</name>
</gene>
<dbReference type="EMBL" id="JXLN01011833">
    <property type="protein sequence ID" value="KPM07729.1"/>
    <property type="molecule type" value="Genomic_DNA"/>
</dbReference>
<proteinExistence type="predicted"/>
<dbReference type="Proteomes" id="UP000616769">
    <property type="component" value="Unassembled WGS sequence"/>
</dbReference>
<name>A0A132AA17_SARSC</name>
<feature type="non-terminal residue" evidence="1">
    <location>
        <position position="1"/>
    </location>
</feature>